<evidence type="ECO:0000256" key="1">
    <source>
        <dbReference type="ARBA" id="ARBA00004651"/>
    </source>
</evidence>
<feature type="transmembrane region" description="Helical" evidence="7">
    <location>
        <begin position="12"/>
        <end position="32"/>
    </location>
</feature>
<dbReference type="PANTHER" id="PTHR43744:SF12">
    <property type="entry name" value="ABC TRANSPORTER PERMEASE PROTEIN MG189-RELATED"/>
    <property type="match status" value="1"/>
</dbReference>
<evidence type="ECO:0000259" key="8">
    <source>
        <dbReference type="PROSITE" id="PS50928"/>
    </source>
</evidence>
<dbReference type="SUPFAM" id="SSF161098">
    <property type="entry name" value="MetI-like"/>
    <property type="match status" value="1"/>
</dbReference>
<evidence type="ECO:0000256" key="2">
    <source>
        <dbReference type="ARBA" id="ARBA00022448"/>
    </source>
</evidence>
<evidence type="ECO:0000256" key="3">
    <source>
        <dbReference type="ARBA" id="ARBA00022475"/>
    </source>
</evidence>
<feature type="domain" description="ABC transmembrane type-1" evidence="8">
    <location>
        <begin position="73"/>
        <end position="262"/>
    </location>
</feature>
<feature type="transmembrane region" description="Helical" evidence="7">
    <location>
        <begin position="110"/>
        <end position="130"/>
    </location>
</feature>
<dbReference type="InterPro" id="IPR035906">
    <property type="entry name" value="MetI-like_sf"/>
</dbReference>
<dbReference type="PANTHER" id="PTHR43744">
    <property type="entry name" value="ABC TRANSPORTER PERMEASE PROTEIN MG189-RELATED-RELATED"/>
    <property type="match status" value="1"/>
</dbReference>
<dbReference type="Proteomes" id="UP000426246">
    <property type="component" value="Chromosome"/>
</dbReference>
<keyword evidence="3" id="KW-1003">Cell membrane</keyword>
<dbReference type="GO" id="GO:0055085">
    <property type="term" value="P:transmembrane transport"/>
    <property type="evidence" value="ECO:0007669"/>
    <property type="project" value="InterPro"/>
</dbReference>
<feature type="transmembrane region" description="Helical" evidence="7">
    <location>
        <begin position="136"/>
        <end position="162"/>
    </location>
</feature>
<evidence type="ECO:0000256" key="6">
    <source>
        <dbReference type="ARBA" id="ARBA00023136"/>
    </source>
</evidence>
<feature type="transmembrane region" description="Helical" evidence="7">
    <location>
        <begin position="183"/>
        <end position="208"/>
    </location>
</feature>
<dbReference type="EMBL" id="CP034235">
    <property type="protein sequence ID" value="QGQ99415.1"/>
    <property type="molecule type" value="Genomic_DNA"/>
</dbReference>
<dbReference type="AlphaFoldDB" id="A0A6B8RUV4"/>
<organism evidence="9 10">
    <name type="scientific">Paenibacillus psychroresistens</name>
    <dbReference type="NCBI Taxonomy" id="1778678"/>
    <lineage>
        <taxon>Bacteria</taxon>
        <taxon>Bacillati</taxon>
        <taxon>Bacillota</taxon>
        <taxon>Bacilli</taxon>
        <taxon>Bacillales</taxon>
        <taxon>Paenibacillaceae</taxon>
        <taxon>Paenibacillus</taxon>
    </lineage>
</organism>
<protein>
    <submittedName>
        <fullName evidence="9">Carbohydrate ABC transporter permease</fullName>
    </submittedName>
</protein>
<evidence type="ECO:0000256" key="7">
    <source>
        <dbReference type="RuleBase" id="RU363032"/>
    </source>
</evidence>
<evidence type="ECO:0000313" key="10">
    <source>
        <dbReference type="Proteomes" id="UP000426246"/>
    </source>
</evidence>
<evidence type="ECO:0000256" key="4">
    <source>
        <dbReference type="ARBA" id="ARBA00022692"/>
    </source>
</evidence>
<sequence>MTLKKRNRKILFSLSEAVMILLSIVVMLPFYFTLLNSLKSSGEAAMLNFAWPAHLHFDNYLTVFKEANIFRGLKNSAIVSLSSVLLLLLLASITAFIIDRRQSATTKFSYNYFVLGIIPSGFLIPTIYTLKSVGLYGTYLGLDLIYVAGGAPIAIFLLTGFIKTVPRELDESAIMDGVKVLRLFFVIILPQLKPIVATTFIFNFLGIWNDFVGPLVYLTNSKQYTIPMSVYVFNSLYNTEWEKVFSVLLISTLPVIFAYAIAQKYIVEGMTAGAVKG</sequence>
<comment type="similarity">
    <text evidence="7">Belongs to the binding-protein-dependent transport system permease family.</text>
</comment>
<keyword evidence="2 7" id="KW-0813">Transport</keyword>
<evidence type="ECO:0000256" key="5">
    <source>
        <dbReference type="ARBA" id="ARBA00022989"/>
    </source>
</evidence>
<dbReference type="GO" id="GO:0005886">
    <property type="term" value="C:plasma membrane"/>
    <property type="evidence" value="ECO:0007669"/>
    <property type="project" value="UniProtKB-SubCell"/>
</dbReference>
<name>A0A6B8RUV4_9BACL</name>
<comment type="subcellular location">
    <subcellularLocation>
        <location evidence="1 7">Cell membrane</location>
        <topology evidence="1 7">Multi-pass membrane protein</topology>
    </subcellularLocation>
</comment>
<reference evidence="10" key="1">
    <citation type="submission" date="2018-11" db="EMBL/GenBank/DDBJ databases">
        <title>Complete genome sequence of Paenibacillus sp. ML311-T8.</title>
        <authorList>
            <person name="Nam Y.-D."/>
            <person name="Kang J."/>
            <person name="Chung W.-H."/>
            <person name="Park Y.S."/>
        </authorList>
    </citation>
    <scope>NUCLEOTIDE SEQUENCE [LARGE SCALE GENOMIC DNA]</scope>
    <source>
        <strain evidence="10">ML311-T8</strain>
    </source>
</reference>
<feature type="transmembrane region" description="Helical" evidence="7">
    <location>
        <begin position="244"/>
        <end position="262"/>
    </location>
</feature>
<keyword evidence="5 7" id="KW-1133">Transmembrane helix</keyword>
<keyword evidence="10" id="KW-1185">Reference proteome</keyword>
<dbReference type="PROSITE" id="PS50928">
    <property type="entry name" value="ABC_TM1"/>
    <property type="match status" value="1"/>
</dbReference>
<dbReference type="KEGG" id="ppsc:EHS13_33420"/>
<proteinExistence type="inferred from homology"/>
<dbReference type="Gene3D" id="1.10.3720.10">
    <property type="entry name" value="MetI-like"/>
    <property type="match status" value="1"/>
</dbReference>
<keyword evidence="6 7" id="KW-0472">Membrane</keyword>
<accession>A0A6B8RUV4</accession>
<evidence type="ECO:0000313" key="9">
    <source>
        <dbReference type="EMBL" id="QGQ99415.1"/>
    </source>
</evidence>
<keyword evidence="4 7" id="KW-0812">Transmembrane</keyword>
<dbReference type="Pfam" id="PF00528">
    <property type="entry name" value="BPD_transp_1"/>
    <property type="match status" value="1"/>
</dbReference>
<dbReference type="CDD" id="cd06261">
    <property type="entry name" value="TM_PBP2"/>
    <property type="match status" value="1"/>
</dbReference>
<dbReference type="OrthoDB" id="9772609at2"/>
<gene>
    <name evidence="9" type="ORF">EHS13_33420</name>
</gene>
<feature type="transmembrane region" description="Helical" evidence="7">
    <location>
        <begin position="77"/>
        <end position="98"/>
    </location>
</feature>
<dbReference type="RefSeq" id="WP_155704579.1">
    <property type="nucleotide sequence ID" value="NZ_CP034235.1"/>
</dbReference>
<dbReference type="InterPro" id="IPR000515">
    <property type="entry name" value="MetI-like"/>
</dbReference>